<proteinExistence type="predicted"/>
<organism evidence="1">
    <name type="scientific">Anguilla anguilla</name>
    <name type="common">European freshwater eel</name>
    <name type="synonym">Muraena anguilla</name>
    <dbReference type="NCBI Taxonomy" id="7936"/>
    <lineage>
        <taxon>Eukaryota</taxon>
        <taxon>Metazoa</taxon>
        <taxon>Chordata</taxon>
        <taxon>Craniata</taxon>
        <taxon>Vertebrata</taxon>
        <taxon>Euteleostomi</taxon>
        <taxon>Actinopterygii</taxon>
        <taxon>Neopterygii</taxon>
        <taxon>Teleostei</taxon>
        <taxon>Anguilliformes</taxon>
        <taxon>Anguillidae</taxon>
        <taxon>Anguilla</taxon>
    </lineage>
</organism>
<protein>
    <submittedName>
        <fullName evidence="1">Uncharacterized protein</fullName>
    </submittedName>
</protein>
<name>A0A0E9TV64_ANGAN</name>
<reference evidence="1" key="1">
    <citation type="submission" date="2014-11" db="EMBL/GenBank/DDBJ databases">
        <authorList>
            <person name="Amaro Gonzalez C."/>
        </authorList>
    </citation>
    <scope>NUCLEOTIDE SEQUENCE</scope>
</reference>
<accession>A0A0E9TV64</accession>
<sequence>MCITVVTLKHPSQQSQTTNRGLKLHLTVV</sequence>
<reference evidence="1" key="2">
    <citation type="journal article" date="2015" name="Fish Shellfish Immunol.">
        <title>Early steps in the European eel (Anguilla anguilla)-Vibrio vulnificus interaction in the gills: Role of the RtxA13 toxin.</title>
        <authorList>
            <person name="Callol A."/>
            <person name="Pajuelo D."/>
            <person name="Ebbesson L."/>
            <person name="Teles M."/>
            <person name="MacKenzie S."/>
            <person name="Amaro C."/>
        </authorList>
    </citation>
    <scope>NUCLEOTIDE SEQUENCE</scope>
</reference>
<dbReference type="EMBL" id="GBXM01051792">
    <property type="protein sequence ID" value="JAH56785.1"/>
    <property type="molecule type" value="Transcribed_RNA"/>
</dbReference>
<evidence type="ECO:0000313" key="1">
    <source>
        <dbReference type="EMBL" id="JAH56785.1"/>
    </source>
</evidence>
<dbReference type="AlphaFoldDB" id="A0A0E9TV64"/>